<dbReference type="PANTHER" id="PTHR30582:SF2">
    <property type="entry name" value="L,D-TRANSPEPTIDASE YCIB-RELATED"/>
    <property type="match status" value="1"/>
</dbReference>
<evidence type="ECO:0000259" key="9">
    <source>
        <dbReference type="PROSITE" id="PS52029"/>
    </source>
</evidence>
<comment type="similarity">
    <text evidence="2">Belongs to the YkuD family.</text>
</comment>
<dbReference type="Gene3D" id="2.40.440.10">
    <property type="entry name" value="L,D-transpeptidase catalytic domain-like"/>
    <property type="match status" value="1"/>
</dbReference>
<keyword evidence="4 7" id="KW-0133">Cell shape</keyword>
<dbReference type="GO" id="GO:0071555">
    <property type="term" value="P:cell wall organization"/>
    <property type="evidence" value="ECO:0007669"/>
    <property type="project" value="UniProtKB-UniRule"/>
</dbReference>
<evidence type="ECO:0000256" key="3">
    <source>
        <dbReference type="ARBA" id="ARBA00022679"/>
    </source>
</evidence>
<evidence type="ECO:0000256" key="4">
    <source>
        <dbReference type="ARBA" id="ARBA00022960"/>
    </source>
</evidence>
<evidence type="ECO:0000256" key="8">
    <source>
        <dbReference type="SAM" id="MobiDB-lite"/>
    </source>
</evidence>
<dbReference type="GO" id="GO:0005576">
    <property type="term" value="C:extracellular region"/>
    <property type="evidence" value="ECO:0007669"/>
    <property type="project" value="TreeGrafter"/>
</dbReference>
<evidence type="ECO:0000313" key="11">
    <source>
        <dbReference type="Proteomes" id="UP000240572"/>
    </source>
</evidence>
<feature type="domain" description="L,D-TPase catalytic" evidence="9">
    <location>
        <begin position="124"/>
        <end position="245"/>
    </location>
</feature>
<evidence type="ECO:0000256" key="1">
    <source>
        <dbReference type="ARBA" id="ARBA00004752"/>
    </source>
</evidence>
<evidence type="ECO:0000256" key="5">
    <source>
        <dbReference type="ARBA" id="ARBA00022984"/>
    </source>
</evidence>
<dbReference type="InterPro" id="IPR038063">
    <property type="entry name" value="Transpep_catalytic_dom"/>
</dbReference>
<dbReference type="InterPro" id="IPR050979">
    <property type="entry name" value="LD-transpeptidase"/>
</dbReference>
<dbReference type="InterPro" id="IPR005490">
    <property type="entry name" value="LD_TPept_cat_dom"/>
</dbReference>
<keyword evidence="5 7" id="KW-0573">Peptidoglycan synthesis</keyword>
<dbReference type="AlphaFoldDB" id="A0A2P8CVT1"/>
<feature type="active site" description="Proton donor/acceptor" evidence="7">
    <location>
        <position position="197"/>
    </location>
</feature>
<name>A0A2P8CVT1_9BACT</name>
<keyword evidence="3" id="KW-0808">Transferase</keyword>
<feature type="active site" description="Nucleophile" evidence="7">
    <location>
        <position position="210"/>
    </location>
</feature>
<dbReference type="PROSITE" id="PS52029">
    <property type="entry name" value="LD_TPASE"/>
    <property type="match status" value="1"/>
</dbReference>
<keyword evidence="11" id="KW-1185">Reference proteome</keyword>
<dbReference type="RefSeq" id="WP_181358588.1">
    <property type="nucleotide sequence ID" value="NZ_PYGD01000013.1"/>
</dbReference>
<reference evidence="10 11" key="1">
    <citation type="submission" date="2018-03" db="EMBL/GenBank/DDBJ databases">
        <title>Genomic Encyclopedia of Type Strains, Phase III (KMG-III): the genomes of soil and plant-associated and newly described type strains.</title>
        <authorList>
            <person name="Whitman W."/>
        </authorList>
    </citation>
    <scope>NUCLEOTIDE SEQUENCE [LARGE SCALE GENOMIC DNA]</scope>
    <source>
        <strain evidence="10 11">CGMCC 1.12700</strain>
    </source>
</reference>
<evidence type="ECO:0000256" key="6">
    <source>
        <dbReference type="ARBA" id="ARBA00023316"/>
    </source>
</evidence>
<keyword evidence="6 7" id="KW-0961">Cell wall biogenesis/degradation</keyword>
<dbReference type="GO" id="GO:0071972">
    <property type="term" value="F:peptidoglycan L,D-transpeptidase activity"/>
    <property type="evidence" value="ECO:0007669"/>
    <property type="project" value="TreeGrafter"/>
</dbReference>
<comment type="caution">
    <text evidence="10">The sequence shown here is derived from an EMBL/GenBank/DDBJ whole genome shotgun (WGS) entry which is preliminary data.</text>
</comment>
<feature type="region of interest" description="Disordered" evidence="8">
    <location>
        <begin position="16"/>
        <end position="47"/>
    </location>
</feature>
<dbReference type="SUPFAM" id="SSF141523">
    <property type="entry name" value="L,D-transpeptidase catalytic domain-like"/>
    <property type="match status" value="1"/>
</dbReference>
<dbReference type="GO" id="GO:0008360">
    <property type="term" value="P:regulation of cell shape"/>
    <property type="evidence" value="ECO:0007669"/>
    <property type="project" value="UniProtKB-UniRule"/>
</dbReference>
<comment type="pathway">
    <text evidence="1 7">Cell wall biogenesis; peptidoglycan biosynthesis.</text>
</comment>
<dbReference type="GO" id="GO:0018104">
    <property type="term" value="P:peptidoglycan-protein cross-linking"/>
    <property type="evidence" value="ECO:0007669"/>
    <property type="project" value="TreeGrafter"/>
</dbReference>
<dbReference type="CDD" id="cd16913">
    <property type="entry name" value="YkuD_like"/>
    <property type="match status" value="1"/>
</dbReference>
<dbReference type="PANTHER" id="PTHR30582">
    <property type="entry name" value="L,D-TRANSPEPTIDASE"/>
    <property type="match status" value="1"/>
</dbReference>
<feature type="compositionally biased region" description="Low complexity" evidence="8">
    <location>
        <begin position="27"/>
        <end position="40"/>
    </location>
</feature>
<evidence type="ECO:0000256" key="2">
    <source>
        <dbReference type="ARBA" id="ARBA00005992"/>
    </source>
</evidence>
<dbReference type="Pfam" id="PF03734">
    <property type="entry name" value="YkuD"/>
    <property type="match status" value="1"/>
</dbReference>
<dbReference type="Proteomes" id="UP000240572">
    <property type="component" value="Unassembled WGS sequence"/>
</dbReference>
<organism evidence="10 11">
    <name type="scientific">Taibaiella chishuiensis</name>
    <dbReference type="NCBI Taxonomy" id="1434707"/>
    <lineage>
        <taxon>Bacteria</taxon>
        <taxon>Pseudomonadati</taxon>
        <taxon>Bacteroidota</taxon>
        <taxon>Chitinophagia</taxon>
        <taxon>Chitinophagales</taxon>
        <taxon>Chitinophagaceae</taxon>
        <taxon>Taibaiella</taxon>
    </lineage>
</organism>
<protein>
    <submittedName>
        <fullName evidence="10">L,D-transpeptidase-like protein</fullName>
    </submittedName>
</protein>
<sequence>MLASAGMLFFSQCAGPDAAPDKKTAAKDTAAAQQQPAAKNEPPPPPPVTLAYTAYPIKGIKGAAAALKKQYNKDQQRIIYALNRVDEGHMPNQDTLIIPDTFMADIAAYSPFPQSVSLLADVDKIVVFSYAIQAFAAYEQGRQVYWGPTSMGSKIHKTPTGLFHTNWKARETISTVDDEWKLKWNFNIENREGVGWHQYALPGYPASHSCLRMFAYDAEWMYSWAQQWILQDNKLAAKGTPVVVFGAYPFGSRRPWRNQIENATVNNFSVEALEKEIQPFLADIKIGQEQRKTVEAGRAAAKASQTAQP</sequence>
<dbReference type="EMBL" id="PYGD01000013">
    <property type="protein sequence ID" value="PSK89081.1"/>
    <property type="molecule type" value="Genomic_DNA"/>
</dbReference>
<evidence type="ECO:0000256" key="7">
    <source>
        <dbReference type="PROSITE-ProRule" id="PRU01373"/>
    </source>
</evidence>
<gene>
    <name evidence="10" type="ORF">B0I18_11393</name>
</gene>
<proteinExistence type="inferred from homology"/>
<accession>A0A2P8CVT1</accession>
<evidence type="ECO:0000313" key="10">
    <source>
        <dbReference type="EMBL" id="PSK89081.1"/>
    </source>
</evidence>
<dbReference type="UniPathway" id="UPA00219"/>
<dbReference type="GO" id="GO:0016740">
    <property type="term" value="F:transferase activity"/>
    <property type="evidence" value="ECO:0007669"/>
    <property type="project" value="UniProtKB-KW"/>
</dbReference>